<dbReference type="EC" id="2.5.1.19" evidence="8"/>
<dbReference type="UniPathway" id="UPA00053">
    <property type="reaction ID" value="UER00089"/>
</dbReference>
<feature type="binding site" evidence="8">
    <location>
        <position position="165"/>
    </location>
    <ligand>
        <name>3-phosphoshikimate</name>
        <dbReference type="ChEBI" id="CHEBI:145989"/>
    </ligand>
</feature>
<feature type="binding site" evidence="8">
    <location>
        <position position="340"/>
    </location>
    <ligand>
        <name>3-phosphoshikimate</name>
        <dbReference type="ChEBI" id="CHEBI:145989"/>
    </ligand>
</feature>
<comment type="similarity">
    <text evidence="2 8">Belongs to the EPSP synthase family.</text>
</comment>
<dbReference type="InterPro" id="IPR036968">
    <property type="entry name" value="Enolpyruvate_Tfrase_sf"/>
</dbReference>
<protein>
    <recommendedName>
        <fullName evidence="8">3-phosphoshikimate 1-carboxyvinyltransferase</fullName>
        <ecNumber evidence="8">2.5.1.19</ecNumber>
    </recommendedName>
    <alternativeName>
        <fullName evidence="8">5-enolpyruvylshikimate-3-phosphate synthase</fullName>
        <shortName evidence="8">EPSP synthase</shortName>
        <shortName evidence="8">EPSPS</shortName>
    </alternativeName>
</protein>
<dbReference type="SUPFAM" id="SSF55205">
    <property type="entry name" value="EPT/RTPC-like"/>
    <property type="match status" value="1"/>
</dbReference>
<sequence length="435" mass="44939">MQGGAALAGGIRVPGDKSISHRSILLGALGEGATRVTGFLDGRDCLATVGIMQSLGVGVERHSAVDLTVHGVGLHGLRSPDGPLDCRNSGTTIRLLSGLMAGQRFASKLTGSPQLCTRPMDRVVAPLRKMGASISGADGGGMAPLLVRPAARPLQGVRYAMPVASAQVKSCVLLAGLYADSATTVIEPGPTRDHTECMLRGMGVRVVTEGRSITLEPPQRLKGTNVAIPGDPSSAAFLMVAACIVPGSRMRIVDVGLNPTRTGLMDALLRMGADIRVENQREAAGEAVGDLLVGYAPLRGAEFGGDLIVRMIDELPLLALACSQAEGSSRIRDAQELKVKESNRILDTERQLARLGAVIHGTEDGFAIDGGSRLYGACVDSCDDHRLAMLLAVAGLAAQGETVVAGAKVTDDSFPGFAETLKALGGAAERGPADA</sequence>
<evidence type="ECO:0000259" key="9">
    <source>
        <dbReference type="Pfam" id="PF00275"/>
    </source>
</evidence>
<feature type="domain" description="Enolpyruvate transferase" evidence="9">
    <location>
        <begin position="2"/>
        <end position="421"/>
    </location>
</feature>
<dbReference type="GO" id="GO:0009073">
    <property type="term" value="P:aromatic amino acid family biosynthetic process"/>
    <property type="evidence" value="ECO:0007669"/>
    <property type="project" value="UniProtKB-KW"/>
</dbReference>
<evidence type="ECO:0000256" key="2">
    <source>
        <dbReference type="ARBA" id="ARBA00009948"/>
    </source>
</evidence>
<organism evidence="10">
    <name type="scientific">Caldilineaceae bacterium SB0662_bin_9</name>
    <dbReference type="NCBI Taxonomy" id="2605258"/>
    <lineage>
        <taxon>Bacteria</taxon>
        <taxon>Bacillati</taxon>
        <taxon>Chloroflexota</taxon>
        <taxon>Caldilineae</taxon>
        <taxon>Caldilineales</taxon>
        <taxon>Caldilineaceae</taxon>
    </lineage>
</organism>
<evidence type="ECO:0000256" key="7">
    <source>
        <dbReference type="ARBA" id="ARBA00044633"/>
    </source>
</evidence>
<dbReference type="CDD" id="cd01556">
    <property type="entry name" value="EPSP_synthase"/>
    <property type="match status" value="1"/>
</dbReference>
<dbReference type="NCBIfam" id="TIGR01356">
    <property type="entry name" value="aroA"/>
    <property type="match status" value="1"/>
</dbReference>
<feature type="binding site" evidence="8">
    <location>
        <position position="344"/>
    </location>
    <ligand>
        <name>phosphoenolpyruvate</name>
        <dbReference type="ChEBI" id="CHEBI:58702"/>
    </ligand>
</feature>
<keyword evidence="6 8" id="KW-0057">Aromatic amino acid biosynthesis</keyword>
<evidence type="ECO:0000256" key="6">
    <source>
        <dbReference type="ARBA" id="ARBA00023141"/>
    </source>
</evidence>
<comment type="pathway">
    <text evidence="1 8">Metabolic intermediate biosynthesis; chorismate biosynthesis; chorismate from D-erythrose 4-phosphate and phosphoenolpyruvate: step 6/7.</text>
</comment>
<comment type="caution">
    <text evidence="10">The sequence shown here is derived from an EMBL/GenBank/DDBJ whole genome shotgun (WGS) entry which is preliminary data.</text>
</comment>
<evidence type="ECO:0000256" key="8">
    <source>
        <dbReference type="HAMAP-Rule" id="MF_00210"/>
    </source>
</evidence>
<comment type="catalytic activity">
    <reaction evidence="7">
        <text>3-phosphoshikimate + phosphoenolpyruvate = 5-O-(1-carboxyvinyl)-3-phosphoshikimate + phosphate</text>
        <dbReference type="Rhea" id="RHEA:21256"/>
        <dbReference type="ChEBI" id="CHEBI:43474"/>
        <dbReference type="ChEBI" id="CHEBI:57701"/>
        <dbReference type="ChEBI" id="CHEBI:58702"/>
        <dbReference type="ChEBI" id="CHEBI:145989"/>
        <dbReference type="EC" id="2.5.1.19"/>
    </reaction>
    <physiologicalReaction direction="left-to-right" evidence="7">
        <dbReference type="Rhea" id="RHEA:21257"/>
    </physiologicalReaction>
</comment>
<dbReference type="PANTHER" id="PTHR21090">
    <property type="entry name" value="AROM/DEHYDROQUINATE SYNTHASE"/>
    <property type="match status" value="1"/>
</dbReference>
<feature type="binding site" evidence="8">
    <location>
        <position position="313"/>
    </location>
    <ligand>
        <name>3-phosphoshikimate</name>
        <dbReference type="ChEBI" id="CHEBI:145989"/>
    </ligand>
</feature>
<dbReference type="PROSITE" id="PS00885">
    <property type="entry name" value="EPSP_SYNTHASE_2"/>
    <property type="match status" value="1"/>
</dbReference>
<evidence type="ECO:0000313" key="10">
    <source>
        <dbReference type="EMBL" id="MYD88920.1"/>
    </source>
</evidence>
<dbReference type="Gene3D" id="3.65.10.10">
    <property type="entry name" value="Enolpyruvate transferase domain"/>
    <property type="match status" value="2"/>
</dbReference>
<comment type="caution">
    <text evidence="8">Lacks conserved residue(s) required for the propagation of feature annotation.</text>
</comment>
<name>A0A6B1DN47_9CHLR</name>
<evidence type="ECO:0000256" key="3">
    <source>
        <dbReference type="ARBA" id="ARBA00022490"/>
    </source>
</evidence>
<feature type="binding site" evidence="8">
    <location>
        <position position="167"/>
    </location>
    <ligand>
        <name>phosphoenolpyruvate</name>
        <dbReference type="ChEBI" id="CHEBI:58702"/>
    </ligand>
</feature>
<dbReference type="HAMAP" id="MF_00210">
    <property type="entry name" value="EPSP_synth"/>
    <property type="match status" value="1"/>
</dbReference>
<comment type="subcellular location">
    <subcellularLocation>
        <location evidence="8">Cytoplasm</location>
    </subcellularLocation>
</comment>
<feature type="binding site" evidence="8">
    <location>
        <position position="18"/>
    </location>
    <ligand>
        <name>3-phosphoshikimate</name>
        <dbReference type="ChEBI" id="CHEBI:145989"/>
    </ligand>
</feature>
<dbReference type="FunFam" id="3.65.10.10:FF:000005">
    <property type="entry name" value="3-phosphoshikimate 1-carboxyvinyltransferase"/>
    <property type="match status" value="1"/>
</dbReference>
<dbReference type="PIRSF" id="PIRSF000505">
    <property type="entry name" value="EPSPS"/>
    <property type="match status" value="1"/>
</dbReference>
<evidence type="ECO:0000256" key="4">
    <source>
        <dbReference type="ARBA" id="ARBA00022605"/>
    </source>
</evidence>
<keyword evidence="3 8" id="KW-0963">Cytoplasm</keyword>
<reference evidence="10" key="1">
    <citation type="submission" date="2019-09" db="EMBL/GenBank/DDBJ databases">
        <title>Characterisation of the sponge microbiome using genome-centric metagenomics.</title>
        <authorList>
            <person name="Engelberts J.P."/>
            <person name="Robbins S.J."/>
            <person name="De Goeij J.M."/>
            <person name="Aranda M."/>
            <person name="Bell S.C."/>
            <person name="Webster N.S."/>
        </authorList>
    </citation>
    <scope>NUCLEOTIDE SEQUENCE</scope>
    <source>
        <strain evidence="10">SB0662_bin_9</strain>
    </source>
</reference>
<dbReference type="GO" id="GO:0003866">
    <property type="term" value="F:3-phosphoshikimate 1-carboxyvinyltransferase activity"/>
    <property type="evidence" value="ECO:0007669"/>
    <property type="project" value="UniProtKB-UniRule"/>
</dbReference>
<dbReference type="Pfam" id="PF00275">
    <property type="entry name" value="EPSP_synthase"/>
    <property type="match status" value="1"/>
</dbReference>
<dbReference type="PANTHER" id="PTHR21090:SF5">
    <property type="entry name" value="PENTAFUNCTIONAL AROM POLYPEPTIDE"/>
    <property type="match status" value="1"/>
</dbReference>
<feature type="binding site" evidence="8">
    <location>
        <position position="17"/>
    </location>
    <ligand>
        <name>phosphoenolpyruvate</name>
        <dbReference type="ChEBI" id="CHEBI:58702"/>
    </ligand>
</feature>
<feature type="active site" description="Proton acceptor" evidence="8">
    <location>
        <position position="313"/>
    </location>
</feature>
<proteinExistence type="inferred from homology"/>
<dbReference type="GO" id="GO:0009423">
    <property type="term" value="P:chorismate biosynthetic process"/>
    <property type="evidence" value="ECO:0007669"/>
    <property type="project" value="UniProtKB-UniRule"/>
</dbReference>
<feature type="binding site" evidence="8">
    <location>
        <position position="17"/>
    </location>
    <ligand>
        <name>3-phosphoshikimate</name>
        <dbReference type="ChEBI" id="CHEBI:145989"/>
    </ligand>
</feature>
<feature type="binding site" evidence="8">
    <location>
        <position position="118"/>
    </location>
    <ligand>
        <name>phosphoenolpyruvate</name>
        <dbReference type="ChEBI" id="CHEBI:58702"/>
    </ligand>
</feature>
<dbReference type="InterPro" id="IPR001986">
    <property type="entry name" value="Enolpyruvate_Tfrase_dom"/>
</dbReference>
<dbReference type="GO" id="GO:0005737">
    <property type="term" value="C:cytoplasm"/>
    <property type="evidence" value="ECO:0007669"/>
    <property type="project" value="UniProtKB-SubCell"/>
</dbReference>
<comment type="subunit">
    <text evidence="8">Monomer.</text>
</comment>
<evidence type="ECO:0000256" key="1">
    <source>
        <dbReference type="ARBA" id="ARBA00004811"/>
    </source>
</evidence>
<dbReference type="InterPro" id="IPR006264">
    <property type="entry name" value="EPSP_synthase"/>
</dbReference>
<feature type="binding site" evidence="8">
    <location>
        <position position="167"/>
    </location>
    <ligand>
        <name>3-phosphoshikimate</name>
        <dbReference type="ChEBI" id="CHEBI:145989"/>
    </ligand>
</feature>
<comment type="function">
    <text evidence="8">Catalyzes the transfer of the enolpyruvyl moiety of phosphoenolpyruvate (PEP) to the 5-hydroxyl of shikimate-3-phosphate (S3P) to produce enolpyruvyl shikimate-3-phosphate and inorganic phosphate.</text>
</comment>
<feature type="binding site" evidence="8">
    <location>
        <position position="90"/>
    </location>
    <ligand>
        <name>phosphoenolpyruvate</name>
        <dbReference type="ChEBI" id="CHEBI:58702"/>
    </ligand>
</feature>
<dbReference type="InterPro" id="IPR023193">
    <property type="entry name" value="EPSP_synthase_CS"/>
</dbReference>
<keyword evidence="4 8" id="KW-0028">Amino-acid biosynthesis</keyword>
<gene>
    <name evidence="8 10" type="primary">aroA</name>
    <name evidence="10" type="ORF">F4Y08_01075</name>
</gene>
<keyword evidence="5 8" id="KW-0808">Transferase</keyword>
<dbReference type="EMBL" id="VXPY01000009">
    <property type="protein sequence ID" value="MYD88920.1"/>
    <property type="molecule type" value="Genomic_DNA"/>
</dbReference>
<dbReference type="InterPro" id="IPR013792">
    <property type="entry name" value="RNA3'P_cycl/enolpyr_Trfase_a/b"/>
</dbReference>
<accession>A0A6B1DN47</accession>
<dbReference type="AlphaFoldDB" id="A0A6B1DN47"/>
<evidence type="ECO:0000256" key="5">
    <source>
        <dbReference type="ARBA" id="ARBA00022679"/>
    </source>
</evidence>
<feature type="binding site" evidence="8">
    <location>
        <position position="22"/>
    </location>
    <ligand>
        <name>3-phosphoshikimate</name>
        <dbReference type="ChEBI" id="CHEBI:145989"/>
    </ligand>
</feature>
<dbReference type="GO" id="GO:0008652">
    <property type="term" value="P:amino acid biosynthetic process"/>
    <property type="evidence" value="ECO:0007669"/>
    <property type="project" value="UniProtKB-KW"/>
</dbReference>
<feature type="binding site" evidence="8">
    <location>
        <position position="386"/>
    </location>
    <ligand>
        <name>phosphoenolpyruvate</name>
        <dbReference type="ChEBI" id="CHEBI:58702"/>
    </ligand>
</feature>